<keyword evidence="5 8" id="KW-0653">Protein transport</keyword>
<keyword evidence="7 9" id="KW-0472">Membrane</keyword>
<gene>
    <name evidence="11" type="primary">exbB</name>
    <name evidence="11" type="ORF">SCARUB_01481</name>
</gene>
<dbReference type="InterPro" id="IPR014172">
    <property type="entry name" value="TonB_ExbB_2"/>
</dbReference>
<dbReference type="GO" id="GO:0017038">
    <property type="term" value="P:protein import"/>
    <property type="evidence" value="ECO:0007669"/>
    <property type="project" value="TreeGrafter"/>
</dbReference>
<dbReference type="PANTHER" id="PTHR30625">
    <property type="entry name" value="PROTEIN TOLQ"/>
    <property type="match status" value="1"/>
</dbReference>
<protein>
    <submittedName>
        <fullName evidence="11">Biopolymer transport protein ExbB</fullName>
    </submittedName>
</protein>
<evidence type="ECO:0000256" key="7">
    <source>
        <dbReference type="ARBA" id="ARBA00023136"/>
    </source>
</evidence>
<dbReference type="PATRIC" id="fig|1872076.5.peg.1726"/>
<comment type="caution">
    <text evidence="11">The sequence shown here is derived from an EMBL/GenBank/DDBJ whole genome shotgun (WGS) entry which is preliminary data.</text>
</comment>
<feature type="transmembrane region" description="Helical" evidence="9">
    <location>
        <begin position="12"/>
        <end position="37"/>
    </location>
</feature>
<dbReference type="AlphaFoldDB" id="A0A1E3XCM1"/>
<evidence type="ECO:0000256" key="8">
    <source>
        <dbReference type="RuleBase" id="RU004057"/>
    </source>
</evidence>
<dbReference type="PANTHER" id="PTHR30625:SF15">
    <property type="entry name" value="BIOPOLYMER TRANSPORT PROTEIN EXBB"/>
    <property type="match status" value="1"/>
</dbReference>
<reference evidence="11 12" key="1">
    <citation type="submission" date="2016-07" db="EMBL/GenBank/DDBJ databases">
        <title>Draft genome of Scalindua rubra, obtained from a brine-seawater interface in the Red Sea, sheds light on salt adaptation in anammox bacteria.</title>
        <authorList>
            <person name="Speth D.R."/>
            <person name="Lagkouvardos I."/>
            <person name="Wang Y."/>
            <person name="Qian P.-Y."/>
            <person name="Dutilh B.E."/>
            <person name="Jetten M.S."/>
        </authorList>
    </citation>
    <scope>NUCLEOTIDE SEQUENCE [LARGE SCALE GENOMIC DNA]</scope>
    <source>
        <strain evidence="11">BSI-1</strain>
    </source>
</reference>
<proteinExistence type="inferred from homology"/>
<evidence type="ECO:0000256" key="4">
    <source>
        <dbReference type="ARBA" id="ARBA00022692"/>
    </source>
</evidence>
<accession>A0A1E3XCM1</accession>
<dbReference type="GO" id="GO:0005886">
    <property type="term" value="C:plasma membrane"/>
    <property type="evidence" value="ECO:0007669"/>
    <property type="project" value="UniProtKB-SubCell"/>
</dbReference>
<evidence type="ECO:0000313" key="12">
    <source>
        <dbReference type="Proteomes" id="UP000094056"/>
    </source>
</evidence>
<dbReference type="Pfam" id="PF01618">
    <property type="entry name" value="MotA_ExbB"/>
    <property type="match status" value="1"/>
</dbReference>
<evidence type="ECO:0000256" key="5">
    <source>
        <dbReference type="ARBA" id="ARBA00022927"/>
    </source>
</evidence>
<dbReference type="Proteomes" id="UP000094056">
    <property type="component" value="Unassembled WGS sequence"/>
</dbReference>
<evidence type="ECO:0000256" key="1">
    <source>
        <dbReference type="ARBA" id="ARBA00004651"/>
    </source>
</evidence>
<feature type="domain" description="MotA/TolQ/ExbB proton channel" evidence="10">
    <location>
        <begin position="51"/>
        <end position="136"/>
    </location>
</feature>
<feature type="transmembrane region" description="Helical" evidence="9">
    <location>
        <begin position="97"/>
        <end position="123"/>
    </location>
</feature>
<keyword evidence="3" id="KW-1003">Cell membrane</keyword>
<evidence type="ECO:0000256" key="2">
    <source>
        <dbReference type="ARBA" id="ARBA00022448"/>
    </source>
</evidence>
<evidence type="ECO:0000259" key="10">
    <source>
        <dbReference type="Pfam" id="PF01618"/>
    </source>
</evidence>
<comment type="subcellular location">
    <subcellularLocation>
        <location evidence="1">Cell membrane</location>
        <topology evidence="1">Multi-pass membrane protein</topology>
    </subcellularLocation>
    <subcellularLocation>
        <location evidence="8">Membrane</location>
        <topology evidence="8">Multi-pass membrane protein</topology>
    </subcellularLocation>
</comment>
<sequence length="144" mass="15766">MGLIKLSVDYGIIGFLIFMSIVSLSIAIERLLVYRNLRLGDFSDKKLLELELTKKLHIIATIGSNAPYIGLLGTVLGIMFTFYNIGEEGFMETGKIMIGLALALKATAVGLLVAIPSVALYNFTLRKAKVLIMKWEIENGRGGV</sequence>
<evidence type="ECO:0000256" key="6">
    <source>
        <dbReference type="ARBA" id="ARBA00022989"/>
    </source>
</evidence>
<dbReference type="NCBIfam" id="TIGR02805">
    <property type="entry name" value="exbB2"/>
    <property type="match status" value="1"/>
</dbReference>
<comment type="similarity">
    <text evidence="8">Belongs to the exbB/tolQ family.</text>
</comment>
<evidence type="ECO:0000256" key="3">
    <source>
        <dbReference type="ARBA" id="ARBA00022475"/>
    </source>
</evidence>
<organism evidence="11 12">
    <name type="scientific">Candidatus Scalindua rubra</name>
    <dbReference type="NCBI Taxonomy" id="1872076"/>
    <lineage>
        <taxon>Bacteria</taxon>
        <taxon>Pseudomonadati</taxon>
        <taxon>Planctomycetota</taxon>
        <taxon>Candidatus Brocadiia</taxon>
        <taxon>Candidatus Brocadiales</taxon>
        <taxon>Candidatus Scalinduaceae</taxon>
        <taxon>Candidatus Scalindua</taxon>
    </lineage>
</organism>
<evidence type="ECO:0000256" key="9">
    <source>
        <dbReference type="SAM" id="Phobius"/>
    </source>
</evidence>
<dbReference type="InterPro" id="IPR002898">
    <property type="entry name" value="MotA_ExbB_proton_chnl"/>
</dbReference>
<name>A0A1E3XCM1_9BACT</name>
<keyword evidence="2 8" id="KW-0813">Transport</keyword>
<dbReference type="EMBL" id="MAYW01000030">
    <property type="protein sequence ID" value="ODS33372.1"/>
    <property type="molecule type" value="Genomic_DNA"/>
</dbReference>
<dbReference type="InterPro" id="IPR050790">
    <property type="entry name" value="ExbB/TolQ_transport"/>
</dbReference>
<feature type="transmembrane region" description="Helical" evidence="9">
    <location>
        <begin position="58"/>
        <end position="85"/>
    </location>
</feature>
<keyword evidence="6 9" id="KW-1133">Transmembrane helix</keyword>
<evidence type="ECO:0000313" key="11">
    <source>
        <dbReference type="EMBL" id="ODS33372.1"/>
    </source>
</evidence>
<keyword evidence="4 9" id="KW-0812">Transmembrane</keyword>
<dbReference type="GO" id="GO:0055085">
    <property type="term" value="P:transmembrane transport"/>
    <property type="evidence" value="ECO:0007669"/>
    <property type="project" value="InterPro"/>
</dbReference>